<dbReference type="SUPFAM" id="SSF48173">
    <property type="entry name" value="Cryptochrome/photolyase FAD-binding domain"/>
    <property type="match status" value="1"/>
</dbReference>
<dbReference type="InterPro" id="IPR036134">
    <property type="entry name" value="Crypto/Photolyase_FAD-like_sf"/>
</dbReference>
<dbReference type="EMBL" id="OBML01000002">
    <property type="protein sequence ID" value="SOB96465.1"/>
    <property type="molecule type" value="Genomic_DNA"/>
</dbReference>
<keyword evidence="5 8" id="KW-0274">FAD</keyword>
<evidence type="ECO:0000256" key="9">
    <source>
        <dbReference type="PIRSR" id="PIRSR602081-2"/>
    </source>
</evidence>
<dbReference type="PROSITE" id="PS00691">
    <property type="entry name" value="DNA_PHOTOLYASES_1_2"/>
    <property type="match status" value="1"/>
</dbReference>
<sequence>MPSKDSPSPIVVWFRDDLRLDDNPALAAAVGEGRPVVALYVLDESKDGPRALGGASRWWLNLSLKALARDLDKIGVPLVLRKGPAVKTVPAVLSEAGAGNIVWNRRYDAPGIAIDKELKSSLREDGFVAESFNGALLAEPWDVLNGEGLPYRVFSPFFRAMNARGAPAQPQDFKAPSERLPEAPSLEGEEIDDLLPLPSRPDWAGGLRDTWTPGEAGARKRLEAFLDDRLCRYAAQRDMPGEDATSLLSPHLRFGEISPRRIWYAAGDRTAAQDEISDKQLDKFRSELGWREFSYHLLFHFPDIGHANFQPRFDDFPWRKDKKQFRIWTKGQTGYPLVDAGMRELWHTGYMHNRVRMVVASFLIKHLMIDWREGEAWFWDTLVDADPANNTASWQWVAGSGADAAPYFRIFNPTSQGEKFDPDGTYVRRWVPELAEMPASHIYKPHEAPREMLEKAGVRLGDTYPRPMVEHAKARQRALDAFQTIKNAS</sequence>
<keyword evidence="6 10" id="KW-0157">Chromophore</keyword>
<evidence type="ECO:0000256" key="2">
    <source>
        <dbReference type="ARBA" id="ARBA00013149"/>
    </source>
</evidence>
<dbReference type="InterPro" id="IPR005101">
    <property type="entry name" value="Cryptochr/Photolyase_FAD-bd"/>
</dbReference>
<dbReference type="STRING" id="538381.GCA_001696535_03301"/>
<keyword evidence="12" id="KW-0456">Lyase</keyword>
<feature type="binding site" evidence="8">
    <location>
        <position position="284"/>
    </location>
    <ligand>
        <name>FAD</name>
        <dbReference type="ChEBI" id="CHEBI:57692"/>
    </ligand>
</feature>
<evidence type="ECO:0000256" key="10">
    <source>
        <dbReference type="RuleBase" id="RU004182"/>
    </source>
</evidence>
<dbReference type="EC" id="4.1.99.3" evidence="2"/>
<dbReference type="InterPro" id="IPR014729">
    <property type="entry name" value="Rossmann-like_a/b/a_fold"/>
</dbReference>
<dbReference type="PANTHER" id="PTHR11455">
    <property type="entry name" value="CRYPTOCHROME"/>
    <property type="match status" value="1"/>
</dbReference>
<dbReference type="GO" id="GO:0003904">
    <property type="term" value="F:deoxyribodipyrimidine photo-lyase activity"/>
    <property type="evidence" value="ECO:0007669"/>
    <property type="project" value="UniProtKB-EC"/>
</dbReference>
<dbReference type="OrthoDB" id="9772484at2"/>
<dbReference type="Pfam" id="PF00875">
    <property type="entry name" value="DNA_photolyase"/>
    <property type="match status" value="1"/>
</dbReference>
<keyword evidence="4 8" id="KW-0285">Flavoprotein</keyword>
<gene>
    <name evidence="12" type="ORF">SAMN05421512_102210</name>
</gene>
<comment type="catalytic activity">
    <reaction evidence="7">
        <text>cyclobutadipyrimidine (in DNA) = 2 pyrimidine residues (in DNA).</text>
        <dbReference type="EC" id="4.1.99.3"/>
    </reaction>
</comment>
<name>A0A285RQS9_9HYPH</name>
<dbReference type="PROSITE" id="PS51645">
    <property type="entry name" value="PHR_CRY_ALPHA_BETA"/>
    <property type="match status" value="1"/>
</dbReference>
<dbReference type="Proteomes" id="UP000219331">
    <property type="component" value="Unassembled WGS sequence"/>
</dbReference>
<evidence type="ECO:0000256" key="8">
    <source>
        <dbReference type="PIRSR" id="PIRSR602081-1"/>
    </source>
</evidence>
<dbReference type="Gene3D" id="1.25.40.80">
    <property type="match status" value="1"/>
</dbReference>
<dbReference type="Gene3D" id="1.10.579.10">
    <property type="entry name" value="DNA Cyclobutane Dipyrimidine Photolyase, subunit A, domain 3"/>
    <property type="match status" value="1"/>
</dbReference>
<feature type="binding site" evidence="8">
    <location>
        <begin position="245"/>
        <end position="249"/>
    </location>
    <ligand>
        <name>FAD</name>
        <dbReference type="ChEBI" id="CHEBI:57692"/>
    </ligand>
</feature>
<comment type="cofactor">
    <cofactor evidence="1">
        <name>(6R)-5,10-methylene-5,6,7,8-tetrahydrofolate</name>
        <dbReference type="ChEBI" id="CHEBI:15636"/>
    </cofactor>
</comment>
<feature type="domain" description="Photolyase/cryptochrome alpha/beta" evidence="11">
    <location>
        <begin position="8"/>
        <end position="137"/>
    </location>
</feature>
<comment type="cofactor">
    <cofactor evidence="8">
        <name>FAD</name>
        <dbReference type="ChEBI" id="CHEBI:57692"/>
    </cofactor>
    <text evidence="8">Binds 1 FAD per subunit.</text>
</comment>
<evidence type="ECO:0000259" key="11">
    <source>
        <dbReference type="PROSITE" id="PS51645"/>
    </source>
</evidence>
<dbReference type="Gene3D" id="3.40.50.620">
    <property type="entry name" value="HUPs"/>
    <property type="match status" value="1"/>
</dbReference>
<dbReference type="GO" id="GO:0003677">
    <property type="term" value="F:DNA binding"/>
    <property type="evidence" value="ECO:0007669"/>
    <property type="project" value="TreeGrafter"/>
</dbReference>
<organism evidence="12 13">
    <name type="scientific">Stappia indica</name>
    <dbReference type="NCBI Taxonomy" id="538381"/>
    <lineage>
        <taxon>Bacteria</taxon>
        <taxon>Pseudomonadati</taxon>
        <taxon>Pseudomonadota</taxon>
        <taxon>Alphaproteobacteria</taxon>
        <taxon>Hyphomicrobiales</taxon>
        <taxon>Stappiaceae</taxon>
        <taxon>Stappia</taxon>
    </lineage>
</organism>
<evidence type="ECO:0000256" key="3">
    <source>
        <dbReference type="ARBA" id="ARBA00014046"/>
    </source>
</evidence>
<feature type="site" description="Electron transfer via tryptophanyl radical" evidence="9">
    <location>
        <position position="371"/>
    </location>
</feature>
<dbReference type="SUPFAM" id="SSF52425">
    <property type="entry name" value="Cryptochrome/photolyase, N-terminal domain"/>
    <property type="match status" value="1"/>
</dbReference>
<feature type="site" description="Electron transfer via tryptophanyl radical" evidence="9">
    <location>
        <position position="394"/>
    </location>
</feature>
<evidence type="ECO:0000256" key="7">
    <source>
        <dbReference type="ARBA" id="ARBA00033999"/>
    </source>
</evidence>
<keyword evidence="13" id="KW-1185">Reference proteome</keyword>
<evidence type="ECO:0000256" key="4">
    <source>
        <dbReference type="ARBA" id="ARBA00022630"/>
    </source>
</evidence>
<feature type="binding site" evidence="8">
    <location>
        <position position="233"/>
    </location>
    <ligand>
        <name>FAD</name>
        <dbReference type="ChEBI" id="CHEBI:57692"/>
    </ligand>
</feature>
<dbReference type="InterPro" id="IPR018394">
    <property type="entry name" value="DNA_photolyase_1_CS_C"/>
</dbReference>
<evidence type="ECO:0000256" key="1">
    <source>
        <dbReference type="ARBA" id="ARBA00001932"/>
    </source>
</evidence>
<dbReference type="InterPro" id="IPR006050">
    <property type="entry name" value="DNA_photolyase_N"/>
</dbReference>
<evidence type="ECO:0000313" key="13">
    <source>
        <dbReference type="Proteomes" id="UP000219331"/>
    </source>
</evidence>
<dbReference type="GO" id="GO:0000719">
    <property type="term" value="P:photoreactive repair"/>
    <property type="evidence" value="ECO:0007669"/>
    <property type="project" value="UniProtKB-ARBA"/>
</dbReference>
<evidence type="ECO:0000313" key="12">
    <source>
        <dbReference type="EMBL" id="SOB96465.1"/>
    </source>
</evidence>
<accession>A0A285RQS9</accession>
<evidence type="ECO:0000256" key="5">
    <source>
        <dbReference type="ARBA" id="ARBA00022827"/>
    </source>
</evidence>
<reference evidence="12 13" key="1">
    <citation type="submission" date="2017-08" db="EMBL/GenBank/DDBJ databases">
        <authorList>
            <person name="de Groot N.N."/>
        </authorList>
    </citation>
    <scope>NUCLEOTIDE SEQUENCE [LARGE SCALE GENOMIC DNA]</scope>
    <source>
        <strain evidence="12 13">USBA 352</strain>
    </source>
</reference>
<dbReference type="PANTHER" id="PTHR11455:SF9">
    <property type="entry name" value="CRYPTOCHROME CIRCADIAN CLOCK 5 ISOFORM X1"/>
    <property type="match status" value="1"/>
</dbReference>
<proteinExistence type="inferred from homology"/>
<dbReference type="FunFam" id="1.10.579.10:FF:000003">
    <property type="entry name" value="Deoxyribodipyrimidine photo-lyase"/>
    <property type="match status" value="1"/>
</dbReference>
<feature type="site" description="Electron transfer via tryptophanyl radical" evidence="9">
    <location>
        <position position="318"/>
    </location>
</feature>
<protein>
    <recommendedName>
        <fullName evidence="3">Deoxyribodipyrimidine photo-lyase</fullName>
        <ecNumber evidence="2">4.1.99.3</ecNumber>
    </recommendedName>
</protein>
<dbReference type="InterPro" id="IPR036155">
    <property type="entry name" value="Crypto/Photolyase_N_sf"/>
</dbReference>
<dbReference type="PROSITE" id="PS00394">
    <property type="entry name" value="DNA_PHOTOLYASES_1_1"/>
    <property type="match status" value="1"/>
</dbReference>
<dbReference type="GO" id="GO:0009416">
    <property type="term" value="P:response to light stimulus"/>
    <property type="evidence" value="ECO:0007669"/>
    <property type="project" value="TreeGrafter"/>
</dbReference>
<dbReference type="PRINTS" id="PR00147">
    <property type="entry name" value="DNAPHOTLYASE"/>
</dbReference>
<dbReference type="AlphaFoldDB" id="A0A285RQS9"/>
<dbReference type="GO" id="GO:0071949">
    <property type="term" value="F:FAD binding"/>
    <property type="evidence" value="ECO:0007669"/>
    <property type="project" value="TreeGrafter"/>
</dbReference>
<comment type="similarity">
    <text evidence="10">Belongs to the DNA photolyase family.</text>
</comment>
<dbReference type="InterPro" id="IPR002081">
    <property type="entry name" value="Cryptochrome/DNA_photolyase_1"/>
</dbReference>
<feature type="binding site" evidence="8">
    <location>
        <begin position="384"/>
        <end position="386"/>
    </location>
    <ligand>
        <name>FAD</name>
        <dbReference type="ChEBI" id="CHEBI:57692"/>
    </ligand>
</feature>
<evidence type="ECO:0000256" key="6">
    <source>
        <dbReference type="ARBA" id="ARBA00022991"/>
    </source>
</evidence>
<dbReference type="RefSeq" id="WP_097173995.1">
    <property type="nucleotide sequence ID" value="NZ_OBML01000002.1"/>
</dbReference>
<dbReference type="Pfam" id="PF03441">
    <property type="entry name" value="FAD_binding_7"/>
    <property type="match status" value="1"/>
</dbReference>